<evidence type="ECO:0000259" key="4">
    <source>
        <dbReference type="Pfam" id="PF08407"/>
    </source>
</evidence>
<accession>A0A4P9VVJ5</accession>
<keyword evidence="2" id="KW-0961">Cell wall biogenesis/degradation</keyword>
<evidence type="ECO:0000313" key="6">
    <source>
        <dbReference type="Proteomes" id="UP000269721"/>
    </source>
</evidence>
<dbReference type="Pfam" id="PF08407">
    <property type="entry name" value="Chitin_synth_1N"/>
    <property type="match status" value="1"/>
</dbReference>
<dbReference type="InterPro" id="IPR013616">
    <property type="entry name" value="Chitin_synth_N"/>
</dbReference>
<feature type="region of interest" description="Disordered" evidence="3">
    <location>
        <begin position="152"/>
        <end position="171"/>
    </location>
</feature>
<dbReference type="Proteomes" id="UP000269721">
    <property type="component" value="Unassembled WGS sequence"/>
</dbReference>
<feature type="region of interest" description="Disordered" evidence="3">
    <location>
        <begin position="177"/>
        <end position="203"/>
    </location>
</feature>
<comment type="similarity">
    <text evidence="2">Belongs to the chitin synthase family.</text>
</comment>
<dbReference type="Pfam" id="PF01644">
    <property type="entry name" value="Chitin_synth_1"/>
    <property type="match status" value="1"/>
</dbReference>
<feature type="compositionally biased region" description="Low complexity" evidence="3">
    <location>
        <begin position="25"/>
        <end position="56"/>
    </location>
</feature>
<feature type="compositionally biased region" description="Basic and acidic residues" evidence="3">
    <location>
        <begin position="152"/>
        <end position="162"/>
    </location>
</feature>
<feature type="compositionally biased region" description="Pro residues" evidence="3">
    <location>
        <begin position="118"/>
        <end position="131"/>
    </location>
</feature>
<evidence type="ECO:0000256" key="2">
    <source>
        <dbReference type="RuleBase" id="RU366040"/>
    </source>
</evidence>
<proteinExistence type="inferred from homology"/>
<feature type="region of interest" description="Disordered" evidence="3">
    <location>
        <begin position="97"/>
        <end position="147"/>
    </location>
</feature>
<sequence length="306" mass="33387">MSSPFDDPSEETRLRLVDQDEPSPEAESSAPPQTEADAPAQEAPALQPPEQGESSAAGGGGDPSTPPPAGDPRPVSAYQYQPAPGAVYYPAPGAPYYPYPPGSYPPPPLPGAVAHQPAPYPAGPYPPPPGSYPAYVQHHPGAYIERSDPRASYHSDYVDRDPSPNYPAAAPPFYQGQPRIYGAHPRGAPPPPQPQPAKRTPTTLQRRVKTVKLSPSGNFVIKQRVPQEVLAGGNYDRGEEFESMRYTAATCDPDNYIEEGYNLRCVNYLRHIEIFVVVTMYNEDHEGFNRTMFGLAQNIKYLCEKN</sequence>
<organism evidence="5 6">
    <name type="scientific">Blyttiomyces helicus</name>
    <dbReference type="NCBI Taxonomy" id="388810"/>
    <lineage>
        <taxon>Eukaryota</taxon>
        <taxon>Fungi</taxon>
        <taxon>Fungi incertae sedis</taxon>
        <taxon>Chytridiomycota</taxon>
        <taxon>Chytridiomycota incertae sedis</taxon>
        <taxon>Chytridiomycetes</taxon>
        <taxon>Chytridiomycetes incertae sedis</taxon>
        <taxon>Blyttiomyces</taxon>
    </lineage>
</organism>
<protein>
    <recommendedName>
        <fullName evidence="2">Chitin synthase</fullName>
        <ecNumber evidence="2">2.4.1.16</ecNumber>
    </recommendedName>
</protein>
<feature type="non-terminal residue" evidence="5">
    <location>
        <position position="306"/>
    </location>
</feature>
<evidence type="ECO:0000256" key="3">
    <source>
        <dbReference type="SAM" id="MobiDB-lite"/>
    </source>
</evidence>
<keyword evidence="1" id="KW-1133">Transmembrane helix</keyword>
<comment type="function">
    <text evidence="2">Polymerizes chitin, a structural polymer of the cell wall and septum, by transferring the sugar moiety of UDP-GlcNAc to the non-reducing end of the growing chitin polymer.</text>
</comment>
<feature type="domain" description="Chitin synthase N-terminal" evidence="4">
    <location>
        <begin position="208"/>
        <end position="273"/>
    </location>
</feature>
<feature type="region of interest" description="Disordered" evidence="3">
    <location>
        <begin position="1"/>
        <end position="79"/>
    </location>
</feature>
<keyword evidence="2" id="KW-1003">Cell membrane</keyword>
<dbReference type="GO" id="GO:0004100">
    <property type="term" value="F:chitin synthase activity"/>
    <property type="evidence" value="ECO:0007669"/>
    <property type="project" value="InterPro"/>
</dbReference>
<keyword evidence="1" id="KW-0812">Transmembrane</keyword>
<reference evidence="6" key="1">
    <citation type="journal article" date="2018" name="Nat. Microbiol.">
        <title>Leveraging single-cell genomics to expand the fungal tree of life.</title>
        <authorList>
            <person name="Ahrendt S.R."/>
            <person name="Quandt C.A."/>
            <person name="Ciobanu D."/>
            <person name="Clum A."/>
            <person name="Salamov A."/>
            <person name="Andreopoulos B."/>
            <person name="Cheng J.F."/>
            <person name="Woyke T."/>
            <person name="Pelin A."/>
            <person name="Henrissat B."/>
            <person name="Reynolds N.K."/>
            <person name="Benny G.L."/>
            <person name="Smith M.E."/>
            <person name="James T.Y."/>
            <person name="Grigoriev I.V."/>
        </authorList>
    </citation>
    <scope>NUCLEOTIDE SEQUENCE [LARGE SCALE GENOMIC DNA]</scope>
</reference>
<dbReference type="EC" id="2.4.1.16" evidence="2"/>
<evidence type="ECO:0000256" key="1">
    <source>
        <dbReference type="ARBA" id="ARBA00022989"/>
    </source>
</evidence>
<name>A0A4P9VVJ5_9FUNG</name>
<keyword evidence="2" id="KW-0808">Transferase</keyword>
<dbReference type="OrthoDB" id="26569at2759"/>
<keyword evidence="6" id="KW-1185">Reference proteome</keyword>
<comment type="catalytic activity">
    <reaction evidence="2">
        <text>[(1-&gt;4)-N-acetyl-beta-D-glucosaminyl](n) + UDP-N-acetyl-alpha-D-glucosamine = [(1-&gt;4)-N-acetyl-beta-D-glucosaminyl](n+1) + UDP + H(+)</text>
        <dbReference type="Rhea" id="RHEA:16637"/>
        <dbReference type="Rhea" id="RHEA-COMP:9593"/>
        <dbReference type="Rhea" id="RHEA-COMP:9595"/>
        <dbReference type="ChEBI" id="CHEBI:15378"/>
        <dbReference type="ChEBI" id="CHEBI:17029"/>
        <dbReference type="ChEBI" id="CHEBI:57705"/>
        <dbReference type="ChEBI" id="CHEBI:58223"/>
        <dbReference type="EC" id="2.4.1.16"/>
    </reaction>
</comment>
<feature type="compositionally biased region" description="Pro residues" evidence="3">
    <location>
        <begin position="97"/>
        <end position="110"/>
    </location>
</feature>
<dbReference type="EMBL" id="ML000964">
    <property type="protein sequence ID" value="RKO83674.1"/>
    <property type="molecule type" value="Genomic_DNA"/>
</dbReference>
<keyword evidence="2" id="KW-0328">Glycosyltransferase</keyword>
<keyword evidence="1" id="KW-0472">Membrane</keyword>
<dbReference type="AlphaFoldDB" id="A0A4P9VVJ5"/>
<comment type="subcellular location">
    <subcellularLocation>
        <location evidence="2">Cell membrane</location>
        <topology evidence="2">Multi-pass membrane protein</topology>
    </subcellularLocation>
</comment>
<evidence type="ECO:0000313" key="5">
    <source>
        <dbReference type="EMBL" id="RKO83674.1"/>
    </source>
</evidence>
<gene>
    <name evidence="5" type="ORF">BDK51DRAFT_33869</name>
</gene>